<keyword evidence="5" id="KW-0679">Respiratory chain</keyword>
<comment type="function">
    <text evidence="1">Accessory subunit of the mitochondrial membrane respiratory chain NADH dehydrogenase (Complex I), that is believed not to be involved in catalysis. Complex I functions in the transfer of electrons from NADH to the respiratory chain. The immediate electron acceptor for the enzyme is believed to be ubiquinone.</text>
</comment>
<keyword evidence="6" id="KW-0677">Repeat</keyword>
<dbReference type="WBParaSite" id="Bm6811.1">
    <property type="protein sequence ID" value="Bm6811.1"/>
    <property type="gene ID" value="WBGene00227072"/>
</dbReference>
<dbReference type="GO" id="GO:0005739">
    <property type="term" value="C:mitochondrion"/>
    <property type="evidence" value="ECO:0007669"/>
    <property type="project" value="UniProtKB-SubCell"/>
</dbReference>
<dbReference type="PANTHER" id="PTHR13344">
    <property type="entry name" value="NADH-UBIQUINONE OXIDOREDUCTASE"/>
    <property type="match status" value="1"/>
</dbReference>
<proteinExistence type="inferred from homology"/>
<dbReference type="PANTHER" id="PTHR13344:SF0">
    <property type="entry name" value="NADH DEHYDROGENASE [UBIQUINONE] 1 ALPHA SUBCOMPLEX SUBUNIT 8"/>
    <property type="match status" value="1"/>
</dbReference>
<evidence type="ECO:0000256" key="8">
    <source>
        <dbReference type="ARBA" id="ARBA00023128"/>
    </source>
</evidence>
<dbReference type="EMBL" id="CAAKNF010000192">
    <property type="protein sequence ID" value="VIO91703.1"/>
    <property type="molecule type" value="Genomic_DNA"/>
</dbReference>
<dbReference type="KEGG" id="bmy:BM_BM6811"/>
<dbReference type="InterPro" id="IPR016680">
    <property type="entry name" value="NDUFA8"/>
</dbReference>
<keyword evidence="4" id="KW-0813">Transport</keyword>
<evidence type="ECO:0000256" key="4">
    <source>
        <dbReference type="ARBA" id="ARBA00022448"/>
    </source>
</evidence>
<protein>
    <submittedName>
        <fullName evidence="10 13">Bm6811</fullName>
    </submittedName>
</protein>
<dbReference type="OrthoDB" id="276296at2759"/>
<keyword evidence="12" id="KW-1185">Reference proteome</keyword>
<reference evidence="10" key="2">
    <citation type="submission" date="2012-12" db="EMBL/GenBank/DDBJ databases">
        <authorList>
            <person name="Gao Y.W."/>
            <person name="Fan S.T."/>
            <person name="Sun H.T."/>
            <person name="Wang Z."/>
            <person name="Gao X.L."/>
            <person name="Li Y.G."/>
            <person name="Wang T.C."/>
            <person name="Zhang K."/>
            <person name="Xu W.W."/>
            <person name="Yu Z.J."/>
            <person name="Xia X.Z."/>
        </authorList>
    </citation>
    <scope>NUCLEOTIDE SEQUENCE</scope>
    <source>
        <strain evidence="10">FR3</strain>
    </source>
</reference>
<dbReference type="OMA" id="YITPCRE"/>
<evidence type="ECO:0000313" key="10">
    <source>
        <dbReference type="EMBL" id="CDP99854.1"/>
    </source>
</evidence>
<comment type="similarity">
    <text evidence="3">Belongs to the complex I NDUFA8 subunit family.</text>
</comment>
<sequence length="182" mass="21601">MLTKSTPMPSDEELIVPHEITLSTPYFKAVIPYMHRACEREVKDFMLRRQETEDPRLSLREGQALTACGIKFLQALKKVCNENVDRYADCIDHRTSKLYITPCREQQRRLDICVEENLNIIRPRVGYFSKLHVHNAHFPRHVHYTRDYKAEAAKVLAELPDDYHLREDSRAYEQQRYSFFDI</sequence>
<dbReference type="STRING" id="6279.A0A0J9Y0U2"/>
<dbReference type="WormBase" id="Bm6811">
    <property type="protein sequence ID" value="BM24246"/>
    <property type="gene ID" value="WBGene00227072"/>
</dbReference>
<accession>A0A0J9Y0U2</accession>
<accession>A0A4E9F4H7</accession>
<dbReference type="GO" id="GO:0006120">
    <property type="term" value="P:mitochondrial electron transport, NADH to ubiquinone"/>
    <property type="evidence" value="ECO:0007669"/>
    <property type="project" value="InterPro"/>
</dbReference>
<dbReference type="GeneID" id="6104000"/>
<reference evidence="11" key="3">
    <citation type="submission" date="2019-04" db="EMBL/GenBank/DDBJ databases">
        <authorList>
            <person name="Howe K."/>
            <person name="Paulini M."/>
            <person name="Williams G."/>
        </authorList>
    </citation>
    <scope>NUCLEOTIDE SEQUENCE [LARGE SCALE GENOMIC DNA]</scope>
    <source>
        <strain evidence="11">FR3</strain>
    </source>
</reference>
<keyword evidence="7" id="KW-0249">Electron transport</keyword>
<dbReference type="CTD" id="6104000"/>
<evidence type="ECO:0000313" key="13">
    <source>
        <dbReference type="WBParaSite" id="Bm6811.1"/>
    </source>
</evidence>
<comment type="subcellular location">
    <subcellularLocation>
        <location evidence="2">Mitochondrion</location>
    </subcellularLocation>
</comment>
<name>A0A0J9Y0U2_BRUMA</name>
<evidence type="ECO:0000256" key="3">
    <source>
        <dbReference type="ARBA" id="ARBA00010705"/>
    </source>
</evidence>
<evidence type="ECO:0000256" key="2">
    <source>
        <dbReference type="ARBA" id="ARBA00004173"/>
    </source>
</evidence>
<reference evidence="10 12" key="1">
    <citation type="journal article" date="2007" name="Science">
        <title>Draft genome of the filarial nematode parasite Brugia malayi.</title>
        <authorList>
            <person name="Ghedin E."/>
            <person name="Wang S."/>
            <person name="Spiro D."/>
            <person name="Caler E."/>
            <person name="Zhao Q."/>
            <person name="Crabtree J."/>
            <person name="Allen J.E."/>
            <person name="Delcher A.L."/>
            <person name="Guiliano D.B."/>
            <person name="Miranda-Saavedra D."/>
            <person name="Angiuoli S.V."/>
            <person name="Creasy T."/>
            <person name="Amedeo P."/>
            <person name="Haas B."/>
            <person name="El-Sayed N.M."/>
            <person name="Wortman J.R."/>
            <person name="Feldblyum T."/>
            <person name="Tallon L."/>
            <person name="Schatz M."/>
            <person name="Shumway M."/>
            <person name="Koo H."/>
            <person name="Salzberg S.L."/>
            <person name="Schobel S."/>
            <person name="Pertea M."/>
            <person name="Pop M."/>
            <person name="White O."/>
            <person name="Barton G.J."/>
            <person name="Carlow C.K."/>
            <person name="Crawford M.J."/>
            <person name="Daub J."/>
            <person name="Dimmic M.W."/>
            <person name="Estes C.F."/>
            <person name="Foster J.M."/>
            <person name="Ganatra M."/>
            <person name="Gregory W.F."/>
            <person name="Johnson N.M."/>
            <person name="Jin J."/>
            <person name="Komuniecki R."/>
            <person name="Korf I."/>
            <person name="Kumar S."/>
            <person name="Laney S."/>
            <person name="Li B.W."/>
            <person name="Li W."/>
            <person name="Lindblom T.H."/>
            <person name="Lustigman S."/>
            <person name="Ma D."/>
            <person name="Maina C.V."/>
            <person name="Martin D.M."/>
            <person name="McCarter J.P."/>
            <person name="McReynolds L."/>
            <person name="Mitreva M."/>
            <person name="Nutman T.B."/>
            <person name="Parkinson J."/>
            <person name="Peregrin-Alvarez J.M."/>
            <person name="Poole C."/>
            <person name="Ren Q."/>
            <person name="Saunders L."/>
            <person name="Sluder A.E."/>
            <person name="Smith K."/>
            <person name="Stanke M."/>
            <person name="Unnasch T.R."/>
            <person name="Ware J."/>
            <person name="Wei A.D."/>
            <person name="Weil G."/>
            <person name="Williams D.J."/>
            <person name="Zhang Y."/>
            <person name="Williams S.A."/>
            <person name="Fraser-Liggett C."/>
            <person name="Slatko B."/>
            <person name="Blaxter M.L."/>
            <person name="Scott A.L."/>
        </authorList>
    </citation>
    <scope>NUCLEOTIDE SEQUENCE</scope>
    <source>
        <strain evidence="10 12">FR3</strain>
    </source>
</reference>
<reference evidence="13" key="4">
    <citation type="submission" date="2019-12" db="UniProtKB">
        <authorList>
            <consortium name="WormBaseParasite"/>
        </authorList>
    </citation>
    <scope>IDENTIFICATION</scope>
</reference>
<evidence type="ECO:0000256" key="6">
    <source>
        <dbReference type="ARBA" id="ARBA00022737"/>
    </source>
</evidence>
<keyword evidence="9" id="KW-1015">Disulfide bond</keyword>
<dbReference type="AlphaFoldDB" id="A0A0J9Y0U2"/>
<gene>
    <name evidence="10 13 14" type="ORF">Bm6811</name>
    <name evidence="11" type="ORF">BM_BM6811</name>
    <name evidence="10" type="ORF">BM_Bm6811</name>
</gene>
<dbReference type="FunCoup" id="A0A0J9Y0U2">
    <property type="interactions" value="871"/>
</dbReference>
<organism evidence="10">
    <name type="scientific">Brugia malayi</name>
    <name type="common">Filarial nematode worm</name>
    <dbReference type="NCBI Taxonomy" id="6279"/>
    <lineage>
        <taxon>Eukaryota</taxon>
        <taxon>Metazoa</taxon>
        <taxon>Ecdysozoa</taxon>
        <taxon>Nematoda</taxon>
        <taxon>Chromadorea</taxon>
        <taxon>Rhabditida</taxon>
        <taxon>Spirurina</taxon>
        <taxon>Spiruromorpha</taxon>
        <taxon>Filarioidea</taxon>
        <taxon>Onchocercidae</taxon>
        <taxon>Brugia</taxon>
    </lineage>
</organism>
<evidence type="ECO:0000256" key="7">
    <source>
        <dbReference type="ARBA" id="ARBA00022982"/>
    </source>
</evidence>
<evidence type="ECO:0000313" key="12">
    <source>
        <dbReference type="Proteomes" id="UP000006672"/>
    </source>
</evidence>
<keyword evidence="8" id="KW-0496">Mitochondrion</keyword>
<evidence type="ECO:0000256" key="1">
    <source>
        <dbReference type="ARBA" id="ARBA00003195"/>
    </source>
</evidence>
<evidence type="ECO:0000256" key="5">
    <source>
        <dbReference type="ARBA" id="ARBA00022660"/>
    </source>
</evidence>
<dbReference type="RefSeq" id="XP_001900580.1">
    <property type="nucleotide sequence ID" value="XM_001900545.2"/>
</dbReference>
<evidence type="ECO:0000313" key="11">
    <source>
        <dbReference type="EMBL" id="VIO91703.1"/>
    </source>
</evidence>
<dbReference type="Proteomes" id="UP000006672">
    <property type="component" value="Unassembled WGS sequence"/>
</dbReference>
<evidence type="ECO:0000256" key="9">
    <source>
        <dbReference type="ARBA" id="ARBA00023157"/>
    </source>
</evidence>
<dbReference type="EMBL" id="LN857010">
    <property type="protein sequence ID" value="CDP99854.1"/>
    <property type="molecule type" value="Genomic_DNA"/>
</dbReference>
<evidence type="ECO:0000313" key="14">
    <source>
        <dbReference type="WormBase" id="Bm6811"/>
    </source>
</evidence>